<evidence type="ECO:0000256" key="1">
    <source>
        <dbReference type="ARBA" id="ARBA00023186"/>
    </source>
</evidence>
<dbReference type="PRINTS" id="PR00625">
    <property type="entry name" value="JDOMAIN"/>
</dbReference>
<dbReference type="CDD" id="cd06257">
    <property type="entry name" value="DnaJ"/>
    <property type="match status" value="1"/>
</dbReference>
<dbReference type="PANTHER" id="PTHR44500">
    <property type="entry name" value="DNAJ HOMOLOG SUBFAMILY C MEMBER 12"/>
    <property type="match status" value="1"/>
</dbReference>
<dbReference type="InterPro" id="IPR036869">
    <property type="entry name" value="J_dom_sf"/>
</dbReference>
<evidence type="ECO:0000259" key="2">
    <source>
        <dbReference type="PROSITE" id="PS50076"/>
    </source>
</evidence>
<accession>A0A0N4UH62</accession>
<dbReference type="Pfam" id="PF00226">
    <property type="entry name" value="DnaJ"/>
    <property type="match status" value="1"/>
</dbReference>
<dbReference type="InterPro" id="IPR029827">
    <property type="entry name" value="JDP1-like"/>
</dbReference>
<dbReference type="AlphaFoldDB" id="A0A0N4UH62"/>
<keyword evidence="1" id="KW-0143">Chaperone</keyword>
<dbReference type="Proteomes" id="UP000038040">
    <property type="component" value="Unplaced"/>
</dbReference>
<dbReference type="PANTHER" id="PTHR44500:SF1">
    <property type="entry name" value="DNAJ HOMOLOG SUBFAMILY C MEMBER 12"/>
    <property type="match status" value="1"/>
</dbReference>
<dbReference type="GO" id="GO:0005737">
    <property type="term" value="C:cytoplasm"/>
    <property type="evidence" value="ECO:0007669"/>
    <property type="project" value="TreeGrafter"/>
</dbReference>
<name>A0A0N4UH62_DRAME</name>
<protein>
    <submittedName>
        <fullName evidence="4">J domain-containing protein</fullName>
    </submittedName>
</protein>
<reference evidence="4" key="1">
    <citation type="submission" date="2017-02" db="UniProtKB">
        <authorList>
            <consortium name="WormBaseParasite"/>
        </authorList>
    </citation>
    <scope>IDENTIFICATION</scope>
</reference>
<dbReference type="Gene3D" id="1.10.287.110">
    <property type="entry name" value="DnaJ domain"/>
    <property type="match status" value="1"/>
</dbReference>
<evidence type="ECO:0000313" key="4">
    <source>
        <dbReference type="WBParaSite" id="DME_0000686601-mRNA-1"/>
    </source>
</evidence>
<dbReference type="PROSITE" id="PS50076">
    <property type="entry name" value="DNAJ_2"/>
    <property type="match status" value="1"/>
</dbReference>
<sequence>LWLLSTQMDFGIIEKVLDDHVSCKSSCDFYSVLGCSRNATTEQILAEYRARVRSYHPDTSSTSDLSNERFLKLQEAKEVLSDEKMRKEYNKWLDSSIAVPWKLWLEHNGLSMV</sequence>
<proteinExistence type="predicted"/>
<dbReference type="WBParaSite" id="DME_0000686601-mRNA-1">
    <property type="protein sequence ID" value="DME_0000686601-mRNA-1"/>
    <property type="gene ID" value="DME_0000686601"/>
</dbReference>
<dbReference type="SMART" id="SM00271">
    <property type="entry name" value="DnaJ"/>
    <property type="match status" value="1"/>
</dbReference>
<evidence type="ECO:0000313" key="3">
    <source>
        <dbReference type="Proteomes" id="UP000038040"/>
    </source>
</evidence>
<organism evidence="3 4">
    <name type="scientific">Dracunculus medinensis</name>
    <name type="common">Guinea worm</name>
    <dbReference type="NCBI Taxonomy" id="318479"/>
    <lineage>
        <taxon>Eukaryota</taxon>
        <taxon>Metazoa</taxon>
        <taxon>Ecdysozoa</taxon>
        <taxon>Nematoda</taxon>
        <taxon>Chromadorea</taxon>
        <taxon>Rhabditida</taxon>
        <taxon>Spirurina</taxon>
        <taxon>Dracunculoidea</taxon>
        <taxon>Dracunculidae</taxon>
        <taxon>Dracunculus</taxon>
    </lineage>
</organism>
<dbReference type="InterPro" id="IPR001623">
    <property type="entry name" value="DnaJ_domain"/>
</dbReference>
<dbReference type="SUPFAM" id="SSF46565">
    <property type="entry name" value="Chaperone J-domain"/>
    <property type="match status" value="1"/>
</dbReference>
<feature type="domain" description="J" evidence="2">
    <location>
        <begin position="28"/>
        <end position="93"/>
    </location>
</feature>